<comment type="caution">
    <text evidence="3">The sequence shown here is derived from an EMBL/GenBank/DDBJ whole genome shotgun (WGS) entry which is preliminary data.</text>
</comment>
<dbReference type="EMBL" id="BKCJ010273232">
    <property type="protein sequence ID" value="GEZ39087.1"/>
    <property type="molecule type" value="Genomic_DNA"/>
</dbReference>
<accession>A0A699I7W8</accession>
<proteinExistence type="predicted"/>
<evidence type="ECO:0000256" key="2">
    <source>
        <dbReference type="SAM" id="SignalP"/>
    </source>
</evidence>
<feature type="region of interest" description="Disordered" evidence="1">
    <location>
        <begin position="175"/>
        <end position="267"/>
    </location>
</feature>
<sequence>MYRLQPWWPRFLFLQQLSPIATVTIIQQTPTLPTTAPSILLQDLTNFGSLFGFDHRLKTLERMNEAVKVAVQIQFDRLRDKAQADNDEFLKTIDENMQKIIKEQVKEQVKTSYDVVVDLSEMEIKKILIEKIEGNKSIYRSNEQRNLYKAFVEAYESNKIILDTYRDTVTLKRRRDDDADKDEEPFAGSDRGSKRRREGEEPESASAPKEKATRSAGQSTQGSKSRQMSAIESATAEEHIQTTFEMEEPSHPEFEIGADDQPIVEPS</sequence>
<feature type="signal peptide" evidence="2">
    <location>
        <begin position="1"/>
        <end position="22"/>
    </location>
</feature>
<protein>
    <submittedName>
        <fullName evidence="3">Uncharacterized protein</fullName>
    </submittedName>
</protein>
<evidence type="ECO:0000313" key="3">
    <source>
        <dbReference type="EMBL" id="GEZ39087.1"/>
    </source>
</evidence>
<evidence type="ECO:0000256" key="1">
    <source>
        <dbReference type="SAM" id="MobiDB-lite"/>
    </source>
</evidence>
<gene>
    <name evidence="3" type="ORF">Tci_511060</name>
</gene>
<feature type="compositionally biased region" description="Polar residues" evidence="1">
    <location>
        <begin position="215"/>
        <end position="232"/>
    </location>
</feature>
<name>A0A699I7W8_TANCI</name>
<reference evidence="3" key="1">
    <citation type="journal article" date="2019" name="Sci. Rep.">
        <title>Draft genome of Tanacetum cinerariifolium, the natural source of mosquito coil.</title>
        <authorList>
            <person name="Yamashiro T."/>
            <person name="Shiraishi A."/>
            <person name="Satake H."/>
            <person name="Nakayama K."/>
        </authorList>
    </citation>
    <scope>NUCLEOTIDE SEQUENCE</scope>
</reference>
<feature type="chain" id="PRO_5025359311" evidence="2">
    <location>
        <begin position="23"/>
        <end position="267"/>
    </location>
</feature>
<dbReference type="AlphaFoldDB" id="A0A699I7W8"/>
<organism evidence="3">
    <name type="scientific">Tanacetum cinerariifolium</name>
    <name type="common">Dalmatian daisy</name>
    <name type="synonym">Chrysanthemum cinerariifolium</name>
    <dbReference type="NCBI Taxonomy" id="118510"/>
    <lineage>
        <taxon>Eukaryota</taxon>
        <taxon>Viridiplantae</taxon>
        <taxon>Streptophyta</taxon>
        <taxon>Embryophyta</taxon>
        <taxon>Tracheophyta</taxon>
        <taxon>Spermatophyta</taxon>
        <taxon>Magnoliopsida</taxon>
        <taxon>eudicotyledons</taxon>
        <taxon>Gunneridae</taxon>
        <taxon>Pentapetalae</taxon>
        <taxon>asterids</taxon>
        <taxon>campanulids</taxon>
        <taxon>Asterales</taxon>
        <taxon>Asteraceae</taxon>
        <taxon>Asteroideae</taxon>
        <taxon>Anthemideae</taxon>
        <taxon>Anthemidinae</taxon>
        <taxon>Tanacetum</taxon>
    </lineage>
</organism>
<keyword evidence="2" id="KW-0732">Signal</keyword>